<dbReference type="KEGG" id="bgt:106078637"/>
<feature type="region of interest" description="Disordered" evidence="1">
    <location>
        <begin position="247"/>
        <end position="281"/>
    </location>
</feature>
<dbReference type="PROSITE" id="PS50916">
    <property type="entry name" value="RABBD"/>
    <property type="match status" value="1"/>
</dbReference>
<dbReference type="AlphaFoldDB" id="A0A2C9LHF6"/>
<feature type="compositionally biased region" description="Low complexity" evidence="1">
    <location>
        <begin position="489"/>
        <end position="517"/>
    </location>
</feature>
<dbReference type="Gene3D" id="3.30.40.10">
    <property type="entry name" value="Zinc/RING finger domain, C3HC4 (zinc finger)"/>
    <property type="match status" value="1"/>
</dbReference>
<evidence type="ECO:0000313" key="3">
    <source>
        <dbReference type="EnsemblMetazoa" id="BGLB031062-PA"/>
    </source>
</evidence>
<dbReference type="EnsemblMetazoa" id="BGLB031062-RA">
    <property type="protein sequence ID" value="BGLB031062-PA"/>
    <property type="gene ID" value="BGLB031062"/>
</dbReference>
<dbReference type="VEuPathDB" id="VectorBase:BGLAX_033336"/>
<dbReference type="Pfam" id="PF02318">
    <property type="entry name" value="FYVE_2"/>
    <property type="match status" value="1"/>
</dbReference>
<dbReference type="InterPro" id="IPR011011">
    <property type="entry name" value="Znf_FYVE_PHD"/>
</dbReference>
<protein>
    <recommendedName>
        <fullName evidence="2">RabBD domain-containing protein</fullName>
    </recommendedName>
</protein>
<dbReference type="GO" id="GO:0031267">
    <property type="term" value="F:small GTPase binding"/>
    <property type="evidence" value="ECO:0007669"/>
    <property type="project" value="InterPro"/>
</dbReference>
<dbReference type="STRING" id="6526.A0A2C9LHF6"/>
<feature type="compositionally biased region" description="Polar residues" evidence="1">
    <location>
        <begin position="260"/>
        <end position="270"/>
    </location>
</feature>
<evidence type="ECO:0000259" key="2">
    <source>
        <dbReference type="PROSITE" id="PS50916"/>
    </source>
</evidence>
<dbReference type="OrthoDB" id="195679at2759"/>
<dbReference type="InterPro" id="IPR041282">
    <property type="entry name" value="FYVE_2"/>
</dbReference>
<dbReference type="GO" id="GO:0006886">
    <property type="term" value="P:intracellular protein transport"/>
    <property type="evidence" value="ECO:0007669"/>
    <property type="project" value="InterPro"/>
</dbReference>
<dbReference type="CDD" id="cd15747">
    <property type="entry name" value="FYVE_Slp3_4_5"/>
    <property type="match status" value="1"/>
</dbReference>
<name>A0A2C9LHF6_BIOGL</name>
<evidence type="ECO:0000313" key="4">
    <source>
        <dbReference type="Proteomes" id="UP000076420"/>
    </source>
</evidence>
<dbReference type="InterPro" id="IPR013083">
    <property type="entry name" value="Znf_RING/FYVE/PHD"/>
</dbReference>
<feature type="compositionally biased region" description="Basic and acidic residues" evidence="1">
    <location>
        <begin position="271"/>
        <end position="281"/>
    </location>
</feature>
<sequence length="606" mass="67977">MPENFRRPKIQQGGGNETKVAPVPSQSLDLTNLTEQEEKIIQNVIQKDELERSIVEAKISEIRKEIQELRKAGALTSGDDQDTICARCKYKFPSFVFPLGDHGQRCTTCKFRVCKKCSTREPSGMWLCVLCLKYRQEKWLTGEWLSKGQSFGLQGSDLLRVSLRNRSRSLRNKHLSNNCHSEHTLYYDDVKAMNPRLSRLNNEDSLSVSSLCSDYSQNPKYRSLRKSSNTSELELFRKKGERYSLRRKKAYSTEDPPTGSLISDQGSETVNKSKTEKPVKSSIPHWHETLKKQKAVLATARQLRSQKSLVASKTPEVNVVVNSENDMFPLVKPKIAKTNEAENTGQYLSPNLSKEDYSSSMESISMYVKAAQVSKPNTEGNITTNLQSSTNSFSQSVSISKAATVMTSTPKAKKNATQLSLDIPTLKLTCPVEDDTITADIFKTERKVGFYRSVSVGTSNQHFKKTGLTLTFLKRGWSRSKELVRDNESIASSSHITSSQVTSSHVTSPTSRTSTPEPQRPQHQARPASDQQLAVPTIAVSNSTNEQREPAEDDDLDDLFSKHRPQLLGSRSSLAVSLDMGLMLLPPYYFFLFDTVIEKLFSVTDI</sequence>
<accession>A0A2C9LHF6</accession>
<proteinExistence type="predicted"/>
<feature type="region of interest" description="Disordered" evidence="1">
    <location>
        <begin position="1"/>
        <end position="23"/>
    </location>
</feature>
<feature type="region of interest" description="Disordered" evidence="1">
    <location>
        <begin position="488"/>
        <end position="534"/>
    </location>
</feature>
<dbReference type="Proteomes" id="UP000076420">
    <property type="component" value="Unassembled WGS sequence"/>
</dbReference>
<evidence type="ECO:0000256" key="1">
    <source>
        <dbReference type="SAM" id="MobiDB-lite"/>
    </source>
</evidence>
<dbReference type="SUPFAM" id="SSF57903">
    <property type="entry name" value="FYVE/PHD zinc finger"/>
    <property type="match status" value="1"/>
</dbReference>
<dbReference type="InterPro" id="IPR010911">
    <property type="entry name" value="Rab_BD"/>
</dbReference>
<dbReference type="VEuPathDB" id="VectorBase:BGLB031062"/>
<gene>
    <name evidence="3" type="primary">106078637</name>
</gene>
<reference evidence="3" key="1">
    <citation type="submission" date="2020-05" db="UniProtKB">
        <authorList>
            <consortium name="EnsemblMetazoa"/>
        </authorList>
    </citation>
    <scope>IDENTIFICATION</scope>
    <source>
        <strain evidence="3">BB02</strain>
    </source>
</reference>
<organism evidence="3 4">
    <name type="scientific">Biomphalaria glabrata</name>
    <name type="common">Bloodfluke planorb</name>
    <name type="synonym">Freshwater snail</name>
    <dbReference type="NCBI Taxonomy" id="6526"/>
    <lineage>
        <taxon>Eukaryota</taxon>
        <taxon>Metazoa</taxon>
        <taxon>Spiralia</taxon>
        <taxon>Lophotrochozoa</taxon>
        <taxon>Mollusca</taxon>
        <taxon>Gastropoda</taxon>
        <taxon>Heterobranchia</taxon>
        <taxon>Euthyneura</taxon>
        <taxon>Panpulmonata</taxon>
        <taxon>Hygrophila</taxon>
        <taxon>Lymnaeoidea</taxon>
        <taxon>Planorbidae</taxon>
        <taxon>Biomphalaria</taxon>
    </lineage>
</organism>
<feature type="domain" description="RabBD" evidence="2">
    <location>
        <begin position="27"/>
        <end position="148"/>
    </location>
</feature>